<dbReference type="GO" id="GO:0030248">
    <property type="term" value="F:cellulose binding"/>
    <property type="evidence" value="ECO:0007669"/>
    <property type="project" value="UniProtKB-UniRule"/>
</dbReference>
<comment type="subcellular location">
    <subcellularLocation>
        <location evidence="2 5">Secreted</location>
    </subcellularLocation>
</comment>
<feature type="signal peptide" evidence="6">
    <location>
        <begin position="1"/>
        <end position="18"/>
    </location>
</feature>
<comment type="domain">
    <text evidence="5">Has a modular structure: an endo-beta-1,4-glucanase catalytic module at the N-terminus, a linker rich in serines and threonines, and a C-terminal carbohydrate-binding module (CBM).</text>
</comment>
<keyword evidence="3 5" id="KW-0964">Secreted</keyword>
<dbReference type="EMBL" id="ML735252">
    <property type="protein sequence ID" value="KAE8390745.1"/>
    <property type="molecule type" value="Genomic_DNA"/>
</dbReference>
<comment type="catalytic activity">
    <reaction evidence="5">
        <text>[(1-&gt;4)-beta-D-glucosyl]n+m + reduced acceptor + O2 = 4-dehydro-beta-D-glucosyl-[(1-&gt;4)-beta-D-glucosyl]n-1 + [(1-&gt;4)-beta-D-glucosyl]m + acceptor + H2O.</text>
        <dbReference type="EC" id="1.14.99.56"/>
    </reaction>
</comment>
<organism evidence="8">
    <name type="scientific">Petromyces alliaceus</name>
    <name type="common">Aspergillus alliaceus</name>
    <dbReference type="NCBI Taxonomy" id="209559"/>
    <lineage>
        <taxon>Eukaryota</taxon>
        <taxon>Fungi</taxon>
        <taxon>Dikarya</taxon>
        <taxon>Ascomycota</taxon>
        <taxon>Pezizomycotina</taxon>
        <taxon>Eurotiomycetes</taxon>
        <taxon>Eurotiomycetidae</taxon>
        <taxon>Eurotiales</taxon>
        <taxon>Aspergillaceae</taxon>
        <taxon>Aspergillus</taxon>
        <taxon>Aspergillus subgen. Circumdati</taxon>
    </lineage>
</organism>
<evidence type="ECO:0000256" key="1">
    <source>
        <dbReference type="ARBA" id="ARBA00001973"/>
    </source>
</evidence>
<feature type="chain" id="PRO_5024875661" description="AA9 family lytic polysaccharide monooxygenase" evidence="6">
    <location>
        <begin position="19"/>
        <end position="295"/>
    </location>
</feature>
<dbReference type="PANTHER" id="PTHR33353">
    <property type="entry name" value="PUTATIVE (AFU_ORTHOLOGUE AFUA_1G12560)-RELATED"/>
    <property type="match status" value="1"/>
</dbReference>
<dbReference type="GO" id="GO:0030245">
    <property type="term" value="P:cellulose catabolic process"/>
    <property type="evidence" value="ECO:0007669"/>
    <property type="project" value="UniProtKB-UniRule"/>
</dbReference>
<keyword evidence="8" id="KW-0378">Hydrolase</keyword>
<dbReference type="GO" id="GO:0005576">
    <property type="term" value="C:extracellular region"/>
    <property type="evidence" value="ECO:0007669"/>
    <property type="project" value="UniProtKB-SubCell"/>
</dbReference>
<evidence type="ECO:0000256" key="5">
    <source>
        <dbReference type="RuleBase" id="RU368122"/>
    </source>
</evidence>
<dbReference type="CDD" id="cd21175">
    <property type="entry name" value="LPMO_AA9"/>
    <property type="match status" value="1"/>
</dbReference>
<name>A0A5N7C9F9_PETAA</name>
<proteinExistence type="predicted"/>
<keyword evidence="5" id="KW-0119">Carbohydrate metabolism</keyword>
<keyword evidence="5" id="KW-0624">Polysaccharide degradation</keyword>
<evidence type="ECO:0000256" key="4">
    <source>
        <dbReference type="ARBA" id="ARBA00023157"/>
    </source>
</evidence>
<dbReference type="InterPro" id="IPR049892">
    <property type="entry name" value="AA9"/>
</dbReference>
<keyword evidence="5" id="KW-0136">Cellulose degradation</keyword>
<accession>A0A5N7C9F9</accession>
<dbReference type="Proteomes" id="UP000326877">
    <property type="component" value="Unassembled WGS sequence"/>
</dbReference>
<sequence length="295" mass="31930">MNHPSLYLLASVTTLVSGHYVFSKLIVEGKTTQDSEYIQENSNGYMPTLAPDILSNDFRYNKGSIDSAAKTKVYTVAPGAEIDFQLAYGATMKHSGPLQIYMPKATGDIKVYDGPGGWFKVYQEGVCSDISGGLKNTDWCTWDRDTASFENTPPGQYLVRVEHIGIHRGFSGNADFYFTCAQIEVTASGSGSPGPLVKIPGVYKPEVPNIHFNTYSPVRITSYDLPSPSAYNAAAASPATPTTLVTVSKVSSTPVPRSPAAPTYTCSTNGTIKKYMRSGAGTTCREWSPYYSQCV</sequence>
<evidence type="ECO:0000256" key="2">
    <source>
        <dbReference type="ARBA" id="ARBA00004613"/>
    </source>
</evidence>
<dbReference type="Gene3D" id="2.70.50.70">
    <property type="match status" value="1"/>
</dbReference>
<dbReference type="AlphaFoldDB" id="A0A5N7C9F9"/>
<dbReference type="GO" id="GO:0008810">
    <property type="term" value="F:cellulase activity"/>
    <property type="evidence" value="ECO:0007669"/>
    <property type="project" value="UniProtKB-UniRule"/>
</dbReference>
<feature type="domain" description="Auxiliary Activity family 9 catalytic" evidence="7">
    <location>
        <begin position="19"/>
        <end position="223"/>
    </location>
</feature>
<dbReference type="EC" id="1.14.99.56" evidence="5"/>
<dbReference type="PANTHER" id="PTHR33353:SF2">
    <property type="entry name" value="ENDO-BETA-1,4-GLUCANASE D"/>
    <property type="match status" value="1"/>
</dbReference>
<gene>
    <name evidence="8" type="ORF">BDV23DRAFT_172186</name>
</gene>
<keyword evidence="6" id="KW-0732">Signal</keyword>
<comment type="function">
    <text evidence="5">Lytic polysaccharide monooxygenase (LMPO) that depolymerizes crystalline and amorphous polysaccharides via the oxidation of scissile alpha- or beta-(1-4)-glycosidic bonds, yielding C1 and/or C4 oxidation products. Catalysis by LPMOs requires the reduction of the active-site copper from Cu(II) to Cu(I) by a reducing agent and H(2)O(2) or O(2) as a cosubstrate.</text>
</comment>
<comment type="cofactor">
    <cofactor evidence="1">
        <name>Cu(2+)</name>
        <dbReference type="ChEBI" id="CHEBI:29036"/>
    </cofactor>
</comment>
<dbReference type="Pfam" id="PF03443">
    <property type="entry name" value="AA9"/>
    <property type="match status" value="1"/>
</dbReference>
<dbReference type="InterPro" id="IPR005103">
    <property type="entry name" value="AA9_LPMO"/>
</dbReference>
<reference evidence="8" key="1">
    <citation type="submission" date="2019-04" db="EMBL/GenBank/DDBJ databases">
        <title>Friends and foes A comparative genomics studyof 23 Aspergillus species from section Flavi.</title>
        <authorList>
            <consortium name="DOE Joint Genome Institute"/>
            <person name="Kjaerbolling I."/>
            <person name="Vesth T."/>
            <person name="Frisvad J.C."/>
            <person name="Nybo J.L."/>
            <person name="Theobald S."/>
            <person name="Kildgaard S."/>
            <person name="Isbrandt T."/>
            <person name="Kuo A."/>
            <person name="Sato A."/>
            <person name="Lyhne E.K."/>
            <person name="Kogle M.E."/>
            <person name="Wiebenga A."/>
            <person name="Kun R.S."/>
            <person name="Lubbers R.J."/>
            <person name="Makela M.R."/>
            <person name="Barry K."/>
            <person name="Chovatia M."/>
            <person name="Clum A."/>
            <person name="Daum C."/>
            <person name="Haridas S."/>
            <person name="He G."/>
            <person name="LaButti K."/>
            <person name="Lipzen A."/>
            <person name="Mondo S."/>
            <person name="Riley R."/>
            <person name="Salamov A."/>
            <person name="Simmons B.A."/>
            <person name="Magnuson J.K."/>
            <person name="Henrissat B."/>
            <person name="Mortensen U.H."/>
            <person name="Larsen T.O."/>
            <person name="Devries R.P."/>
            <person name="Grigoriev I.V."/>
            <person name="Machida M."/>
            <person name="Baker S.E."/>
            <person name="Andersen M.R."/>
        </authorList>
    </citation>
    <scope>NUCLEOTIDE SEQUENCE [LARGE SCALE GENOMIC DNA]</scope>
    <source>
        <strain evidence="8">IBT 14317</strain>
    </source>
</reference>
<evidence type="ECO:0000259" key="7">
    <source>
        <dbReference type="Pfam" id="PF03443"/>
    </source>
</evidence>
<evidence type="ECO:0000256" key="3">
    <source>
        <dbReference type="ARBA" id="ARBA00022525"/>
    </source>
</evidence>
<keyword evidence="4 5" id="KW-1015">Disulfide bond</keyword>
<evidence type="ECO:0000256" key="6">
    <source>
        <dbReference type="SAM" id="SignalP"/>
    </source>
</evidence>
<dbReference type="OrthoDB" id="3496539at2759"/>
<protein>
    <recommendedName>
        <fullName evidence="5">AA9 family lytic polysaccharide monooxygenase</fullName>
        <ecNumber evidence="5">1.14.99.56</ecNumber>
    </recommendedName>
    <alternativeName>
        <fullName evidence="5">Endo-beta-1,4-glucanase</fullName>
    </alternativeName>
    <alternativeName>
        <fullName evidence="5">Glycosyl hydrolase 61 family protein</fullName>
    </alternativeName>
</protein>
<evidence type="ECO:0000313" key="8">
    <source>
        <dbReference type="EMBL" id="KAE8390745.1"/>
    </source>
</evidence>